<reference evidence="9 10" key="1">
    <citation type="submission" date="2013-04" db="EMBL/GenBank/DDBJ databases">
        <title>Hyphomonas sp. T24B3 Genome Sequencing.</title>
        <authorList>
            <person name="Lai Q."/>
            <person name="Shao Z."/>
        </authorList>
    </citation>
    <scope>NUCLEOTIDE SEQUENCE [LARGE SCALE GENOMIC DNA]</scope>
    <source>
        <strain evidence="9 10">T24B3</strain>
    </source>
</reference>
<evidence type="ECO:0000256" key="6">
    <source>
        <dbReference type="ARBA" id="ARBA00023136"/>
    </source>
</evidence>
<feature type="domain" description="RCK C-terminal" evidence="8">
    <location>
        <begin position="331"/>
        <end position="414"/>
    </location>
</feature>
<accession>A0A8B2PU25</accession>
<feature type="transmembrane region" description="Helical" evidence="7">
    <location>
        <begin position="539"/>
        <end position="557"/>
    </location>
</feature>
<evidence type="ECO:0000256" key="2">
    <source>
        <dbReference type="ARBA" id="ARBA00022448"/>
    </source>
</evidence>
<evidence type="ECO:0000256" key="4">
    <source>
        <dbReference type="ARBA" id="ARBA00022737"/>
    </source>
</evidence>
<evidence type="ECO:0000313" key="9">
    <source>
        <dbReference type="EMBL" id="RAN32360.1"/>
    </source>
</evidence>
<keyword evidence="4" id="KW-0677">Repeat</keyword>
<dbReference type="InterPro" id="IPR031312">
    <property type="entry name" value="Na/sul_symport_CS"/>
</dbReference>
<dbReference type="Gene3D" id="3.30.70.1450">
    <property type="entry name" value="Regulator of K+ conductance, C-terminal domain"/>
    <property type="match status" value="2"/>
</dbReference>
<feature type="transmembrane region" description="Helical" evidence="7">
    <location>
        <begin position="24"/>
        <end position="46"/>
    </location>
</feature>
<dbReference type="EMBL" id="AWFB01000034">
    <property type="protein sequence ID" value="RAN32360.1"/>
    <property type="molecule type" value="Genomic_DNA"/>
</dbReference>
<feature type="transmembrane region" description="Helical" evidence="7">
    <location>
        <begin position="201"/>
        <end position="223"/>
    </location>
</feature>
<dbReference type="PANTHER" id="PTHR43652">
    <property type="entry name" value="BASIC AMINO ACID ANTIPORTER YFCC-RELATED"/>
    <property type="match status" value="1"/>
</dbReference>
<dbReference type="SUPFAM" id="SSF116726">
    <property type="entry name" value="TrkA C-terminal domain-like"/>
    <property type="match status" value="2"/>
</dbReference>
<evidence type="ECO:0000259" key="8">
    <source>
        <dbReference type="PROSITE" id="PS51202"/>
    </source>
</evidence>
<feature type="transmembrane region" description="Helical" evidence="7">
    <location>
        <begin position="168"/>
        <end position="189"/>
    </location>
</feature>
<feature type="transmembrane region" description="Helical" evidence="7">
    <location>
        <begin position="78"/>
        <end position="97"/>
    </location>
</feature>
<feature type="transmembrane region" description="Helical" evidence="7">
    <location>
        <begin position="118"/>
        <end position="136"/>
    </location>
</feature>
<comment type="caution">
    <text evidence="9">The sequence shown here is derived from an EMBL/GenBank/DDBJ whole genome shotgun (WGS) entry which is preliminary data.</text>
</comment>
<keyword evidence="3 7" id="KW-0812">Transmembrane</keyword>
<organism evidence="9 10">
    <name type="scientific">Hyphomonas pacifica</name>
    <dbReference type="NCBI Taxonomy" id="1280941"/>
    <lineage>
        <taxon>Bacteria</taxon>
        <taxon>Pseudomonadati</taxon>
        <taxon>Pseudomonadota</taxon>
        <taxon>Alphaproteobacteria</taxon>
        <taxon>Hyphomonadales</taxon>
        <taxon>Hyphomonadaceae</taxon>
        <taxon>Hyphomonas</taxon>
    </lineage>
</organism>
<feature type="transmembrane region" description="Helical" evidence="7">
    <location>
        <begin position="600"/>
        <end position="620"/>
    </location>
</feature>
<protein>
    <recommendedName>
        <fullName evidence="8">RCK C-terminal domain-containing protein</fullName>
    </recommendedName>
</protein>
<dbReference type="PROSITE" id="PS01271">
    <property type="entry name" value="NA_SULFATE"/>
    <property type="match status" value="1"/>
</dbReference>
<evidence type="ECO:0000256" key="3">
    <source>
        <dbReference type="ARBA" id="ARBA00022692"/>
    </source>
</evidence>
<dbReference type="GO" id="GO:0008324">
    <property type="term" value="F:monoatomic cation transmembrane transporter activity"/>
    <property type="evidence" value="ECO:0007669"/>
    <property type="project" value="InterPro"/>
</dbReference>
<proteinExistence type="predicted"/>
<keyword evidence="5 7" id="KW-1133">Transmembrane helix</keyword>
<dbReference type="PANTHER" id="PTHR43652:SF2">
    <property type="entry name" value="BASIC AMINO ACID ANTIPORTER YFCC-RELATED"/>
    <property type="match status" value="1"/>
</dbReference>
<feature type="transmembrane region" description="Helical" evidence="7">
    <location>
        <begin position="562"/>
        <end position="580"/>
    </location>
</feature>
<dbReference type="InterPro" id="IPR036721">
    <property type="entry name" value="RCK_C_sf"/>
</dbReference>
<dbReference type="PROSITE" id="PS51202">
    <property type="entry name" value="RCK_C"/>
    <property type="match status" value="2"/>
</dbReference>
<feature type="transmembrane region" description="Helical" evidence="7">
    <location>
        <begin position="432"/>
        <end position="465"/>
    </location>
</feature>
<feature type="transmembrane region" description="Helical" evidence="7">
    <location>
        <begin position="53"/>
        <end position="72"/>
    </location>
</feature>
<keyword evidence="2" id="KW-0813">Transport</keyword>
<dbReference type="Pfam" id="PF02080">
    <property type="entry name" value="TrkA_C"/>
    <property type="match status" value="2"/>
</dbReference>
<gene>
    <name evidence="9" type="ORF">HY3_03265</name>
</gene>
<dbReference type="Pfam" id="PF03600">
    <property type="entry name" value="CitMHS"/>
    <property type="match status" value="1"/>
</dbReference>
<comment type="subcellular location">
    <subcellularLocation>
        <location evidence="1">Membrane</location>
        <topology evidence="1">Multi-pass membrane protein</topology>
    </subcellularLocation>
</comment>
<dbReference type="AlphaFoldDB" id="A0A8B2PU25"/>
<dbReference type="InterPro" id="IPR006037">
    <property type="entry name" value="RCK_C"/>
</dbReference>
<dbReference type="Proteomes" id="UP000249123">
    <property type="component" value="Unassembled WGS sequence"/>
</dbReference>
<sequence>MPFGQTGYDPRSDEVEPGYMPADFLALPGVEITIVLSLVAIVFFGFIRETLPADVVALLAMGVLLLTGILSVPETLSVFSNSAPITIAAMFVLSAALERTGVIDVAGRMVSRGVAGKSPLLALVAMMLGVMVMSAFMNNTPIVVVLIPVVIQLSRTLGMAASRLLIPLSFASIFGGTTTLIGTSTNILVDGVAQELGLKAFGVFEITGAGILLAMVGTIYLAITSPFLLPSRETLVDLLPNTKQRRFIAQILIPIESVLIGRTIAETGFKPEKGFKVIDVFRDGLSLRAELEQVVLRAGDRIVLRSPVAEMLTLKETGHVAIGSAANDVRPAFEPIQTSETVIMEGVIGPHSRMIGRPLGGLGLARLYGVYVLAIHRRGENITDTDKIHFDVGDTVLLEGPARGMRQLFDDGVLNNLTETTERAIRRGKAPIAIIAVLAAMSLAALGVLPIAALAIIAGTAVVALGCLDHQEAYRSIRWDILMLIFGMLALGQAMNTSGAAELVVGHLAGLTEGFGPLAVLAVLYLVTSFLTEIMSNNAAAILLTPIAVGLATQLGIDPRPFVVAVMFAASASFATPIGYQTNTLVYSAGGYKFSDFLKIGVPLNLVMFVASMIIIPMFWPLG</sequence>
<feature type="transmembrane region" description="Helical" evidence="7">
    <location>
        <begin position="508"/>
        <end position="527"/>
    </location>
</feature>
<feature type="transmembrane region" description="Helical" evidence="7">
    <location>
        <begin position="477"/>
        <end position="496"/>
    </location>
</feature>
<keyword evidence="6 7" id="KW-0472">Membrane</keyword>
<evidence type="ECO:0000256" key="7">
    <source>
        <dbReference type="SAM" id="Phobius"/>
    </source>
</evidence>
<keyword evidence="10" id="KW-1185">Reference proteome</keyword>
<evidence type="ECO:0000256" key="5">
    <source>
        <dbReference type="ARBA" id="ARBA00022989"/>
    </source>
</evidence>
<name>A0A8B2PU25_9PROT</name>
<evidence type="ECO:0000256" key="1">
    <source>
        <dbReference type="ARBA" id="ARBA00004141"/>
    </source>
</evidence>
<dbReference type="GO" id="GO:0006813">
    <property type="term" value="P:potassium ion transport"/>
    <property type="evidence" value="ECO:0007669"/>
    <property type="project" value="InterPro"/>
</dbReference>
<dbReference type="InterPro" id="IPR051679">
    <property type="entry name" value="DASS-Related_Transporters"/>
</dbReference>
<dbReference type="GO" id="GO:0005886">
    <property type="term" value="C:plasma membrane"/>
    <property type="evidence" value="ECO:0007669"/>
    <property type="project" value="TreeGrafter"/>
</dbReference>
<dbReference type="CDD" id="cd01115">
    <property type="entry name" value="SLC13_permease"/>
    <property type="match status" value="1"/>
</dbReference>
<feature type="domain" description="RCK C-terminal" evidence="8">
    <location>
        <begin position="236"/>
        <end position="320"/>
    </location>
</feature>
<dbReference type="InterPro" id="IPR004680">
    <property type="entry name" value="Cit_transptr-like_dom"/>
</dbReference>
<evidence type="ECO:0000313" key="10">
    <source>
        <dbReference type="Proteomes" id="UP000249123"/>
    </source>
</evidence>